<dbReference type="Proteomes" id="UP000093000">
    <property type="component" value="Unassembled WGS sequence"/>
</dbReference>
<protein>
    <submittedName>
        <fullName evidence="2">Uncharacterized protein YpgQ</fullName>
    </submittedName>
</protein>
<dbReference type="OrthoDB" id="16547at2759"/>
<dbReference type="STRING" id="101091.A0A1C7NG53"/>
<dbReference type="InterPro" id="IPR006674">
    <property type="entry name" value="HD_domain"/>
</dbReference>
<proteinExistence type="predicted"/>
<keyword evidence="3" id="KW-1185">Reference proteome</keyword>
<dbReference type="AlphaFoldDB" id="A0A1C7NG53"/>
<evidence type="ECO:0000259" key="1">
    <source>
        <dbReference type="SMART" id="SM00471"/>
    </source>
</evidence>
<dbReference type="CDD" id="cd00077">
    <property type="entry name" value="HDc"/>
    <property type="match status" value="1"/>
</dbReference>
<reference evidence="2 3" key="1">
    <citation type="submission" date="2016-03" db="EMBL/GenBank/DDBJ databases">
        <title>Choanephora cucurbitarum.</title>
        <authorList>
            <person name="Min B."/>
            <person name="Park H."/>
            <person name="Park J.-H."/>
            <person name="Shin H.-D."/>
            <person name="Choi I.-G."/>
        </authorList>
    </citation>
    <scope>NUCLEOTIDE SEQUENCE [LARGE SCALE GENOMIC DNA]</scope>
    <source>
        <strain evidence="2 3">KUS-F28377</strain>
    </source>
</reference>
<dbReference type="PANTHER" id="PTHR33594">
    <property type="entry name" value="SUPERFAMILY HYDROLASE, PUTATIVE (AFU_ORTHOLOGUE AFUA_1G03035)-RELATED"/>
    <property type="match status" value="1"/>
</dbReference>
<gene>
    <name evidence="2" type="primary">ypgQ</name>
    <name evidence="2" type="ORF">A0J61_03864</name>
</gene>
<dbReference type="SMART" id="SM00471">
    <property type="entry name" value="HDc"/>
    <property type="match status" value="1"/>
</dbReference>
<dbReference type="InterPro" id="IPR003607">
    <property type="entry name" value="HD/PDEase_dom"/>
</dbReference>
<name>A0A1C7NG53_9FUNG</name>
<accession>A0A1C7NG53</accession>
<sequence length="234" mass="26671">MTSYTNILEATRKMVSEYMSGFDSSHDMYHVDRVVGVALAIARDLQVHQELDLELVELAALCHDVGDRKYYQGKETGGQMIQTFLEAQQYPKASLVARIVDHIGFSKELGWNDEKDDPEEVNWRNHCLELHAVQDADKLDAIGAFGILRCAAFSGAKHRPLYVPGHQPIENMTQEHYLSDTNNSAITHFHEKLFKLKSMMRTAKGKALAHDRDVFMQQFVQQIEKEFTSISNKT</sequence>
<dbReference type="Gene3D" id="1.20.58.1910">
    <property type="match status" value="1"/>
</dbReference>
<organism evidence="2 3">
    <name type="scientific">Choanephora cucurbitarum</name>
    <dbReference type="NCBI Taxonomy" id="101091"/>
    <lineage>
        <taxon>Eukaryota</taxon>
        <taxon>Fungi</taxon>
        <taxon>Fungi incertae sedis</taxon>
        <taxon>Mucoromycota</taxon>
        <taxon>Mucoromycotina</taxon>
        <taxon>Mucoromycetes</taxon>
        <taxon>Mucorales</taxon>
        <taxon>Mucorineae</taxon>
        <taxon>Choanephoraceae</taxon>
        <taxon>Choanephoroideae</taxon>
        <taxon>Choanephora</taxon>
    </lineage>
</organism>
<dbReference type="Pfam" id="PF01966">
    <property type="entry name" value="HD"/>
    <property type="match status" value="1"/>
</dbReference>
<dbReference type="EMBL" id="LUGH01000175">
    <property type="protein sequence ID" value="OBZ88103.1"/>
    <property type="molecule type" value="Genomic_DNA"/>
</dbReference>
<evidence type="ECO:0000313" key="2">
    <source>
        <dbReference type="EMBL" id="OBZ88103.1"/>
    </source>
</evidence>
<feature type="domain" description="HD/PDEase" evidence="1">
    <location>
        <begin position="23"/>
        <end position="151"/>
    </location>
</feature>
<dbReference type="InParanoid" id="A0A1C7NG53"/>
<dbReference type="Gene3D" id="1.10.472.50">
    <property type="entry name" value="HD-domain/PDEase-like"/>
    <property type="match status" value="1"/>
</dbReference>
<dbReference type="PANTHER" id="PTHR33594:SF1">
    <property type="entry name" value="HD_PDEASE DOMAIN-CONTAINING PROTEIN"/>
    <property type="match status" value="1"/>
</dbReference>
<dbReference type="SUPFAM" id="SSF109604">
    <property type="entry name" value="HD-domain/PDEase-like"/>
    <property type="match status" value="1"/>
</dbReference>
<evidence type="ECO:0000313" key="3">
    <source>
        <dbReference type="Proteomes" id="UP000093000"/>
    </source>
</evidence>
<comment type="caution">
    <text evidence="2">The sequence shown here is derived from an EMBL/GenBank/DDBJ whole genome shotgun (WGS) entry which is preliminary data.</text>
</comment>